<evidence type="ECO:0000313" key="3">
    <source>
        <dbReference type="EMBL" id="KAJ8977682.1"/>
    </source>
</evidence>
<comment type="caution">
    <text evidence="3">The sequence shown here is derived from an EMBL/GenBank/DDBJ whole genome shotgun (WGS) entry which is preliminary data.</text>
</comment>
<evidence type="ECO:0000259" key="2">
    <source>
        <dbReference type="SMART" id="SM00690"/>
    </source>
</evidence>
<protein>
    <recommendedName>
        <fullName evidence="2">DUF243 domain-containing protein</fullName>
    </recommendedName>
</protein>
<dbReference type="PANTHER" id="PTHR31927">
    <property type="entry name" value="FI07246P-RELATED-RELATED"/>
    <property type="match status" value="1"/>
</dbReference>
<proteinExistence type="predicted"/>
<sequence>MIQIRDRGQCRRALVRGCDPIFHHQIYKNTKTTSYSGTAQVGNKLLATLVAITRARPEPPVSSGYSYPVPSSSYGAPSLGSLGGLGLGGHGSGLGGSLSIGGGGLSLGRAWTISRGSFSSGFDGGYAGGYGGGAVVQKHIYVHVPPPEPEEIHHHRPIHVAPPQKHYKIIFIKAPTQPTPTVPTIPIQPQNEEKTLKFTSSVTRPKRIILVGSRPELDLEEDLGGGLSLGGGGHGSISLGGGGHGGLSLDAGSGLSGGHGASFSSGGSLDGGLAISGGSSHSSSLSSSISSSSAGLSTSYGPPRTHQRWPILK</sequence>
<gene>
    <name evidence="3" type="ORF">NQ317_000446</name>
</gene>
<dbReference type="PANTHER" id="PTHR31927:SF16">
    <property type="entry name" value="LP07342P"/>
    <property type="match status" value="1"/>
</dbReference>
<dbReference type="Pfam" id="PF03103">
    <property type="entry name" value="DUF243"/>
    <property type="match status" value="1"/>
</dbReference>
<dbReference type="InterPro" id="IPR004145">
    <property type="entry name" value="DUF243"/>
</dbReference>
<organism evidence="3 4">
    <name type="scientific">Molorchus minor</name>
    <dbReference type="NCBI Taxonomy" id="1323400"/>
    <lineage>
        <taxon>Eukaryota</taxon>
        <taxon>Metazoa</taxon>
        <taxon>Ecdysozoa</taxon>
        <taxon>Arthropoda</taxon>
        <taxon>Hexapoda</taxon>
        <taxon>Insecta</taxon>
        <taxon>Pterygota</taxon>
        <taxon>Neoptera</taxon>
        <taxon>Endopterygota</taxon>
        <taxon>Coleoptera</taxon>
        <taxon>Polyphaga</taxon>
        <taxon>Cucujiformia</taxon>
        <taxon>Chrysomeloidea</taxon>
        <taxon>Cerambycidae</taxon>
        <taxon>Lamiinae</taxon>
        <taxon>Monochamini</taxon>
        <taxon>Molorchus</taxon>
    </lineage>
</organism>
<evidence type="ECO:0000256" key="1">
    <source>
        <dbReference type="SAM" id="MobiDB-lite"/>
    </source>
</evidence>
<keyword evidence="4" id="KW-1185">Reference proteome</keyword>
<evidence type="ECO:0000313" key="4">
    <source>
        <dbReference type="Proteomes" id="UP001162164"/>
    </source>
</evidence>
<dbReference type="SMART" id="SM00690">
    <property type="entry name" value="DM5"/>
    <property type="match status" value="1"/>
</dbReference>
<feature type="domain" description="DUF243" evidence="2">
    <location>
        <begin position="134"/>
        <end position="216"/>
    </location>
</feature>
<name>A0ABQ9JIG9_9CUCU</name>
<reference evidence="3" key="1">
    <citation type="journal article" date="2023" name="Insect Mol. Biol.">
        <title>Genome sequencing provides insights into the evolution of gene families encoding plant cell wall-degrading enzymes in longhorned beetles.</title>
        <authorList>
            <person name="Shin N.R."/>
            <person name="Okamura Y."/>
            <person name="Kirsch R."/>
            <person name="Pauchet Y."/>
        </authorList>
    </citation>
    <scope>NUCLEOTIDE SEQUENCE</scope>
    <source>
        <strain evidence="3">MMC_N1</strain>
    </source>
</reference>
<dbReference type="Proteomes" id="UP001162164">
    <property type="component" value="Unassembled WGS sequence"/>
</dbReference>
<feature type="region of interest" description="Disordered" evidence="1">
    <location>
        <begin position="277"/>
        <end position="313"/>
    </location>
</feature>
<feature type="compositionally biased region" description="Low complexity" evidence="1">
    <location>
        <begin position="277"/>
        <end position="299"/>
    </location>
</feature>
<dbReference type="EMBL" id="JAPWTJ010000518">
    <property type="protein sequence ID" value="KAJ8977682.1"/>
    <property type="molecule type" value="Genomic_DNA"/>
</dbReference>
<accession>A0ABQ9JIG9</accession>